<accession>A0A7Y9GLU2</accession>
<evidence type="ECO:0000313" key="1">
    <source>
        <dbReference type="EMBL" id="NYE18809.1"/>
    </source>
</evidence>
<dbReference type="Proteomes" id="UP000576969">
    <property type="component" value="Unassembled WGS sequence"/>
</dbReference>
<sequence>MDETLRGEHTSGDVAELIEYPFREPPQVAGFSFGGTLTA</sequence>
<dbReference type="EMBL" id="JACCBV010000001">
    <property type="protein sequence ID" value="NYE18809.1"/>
    <property type="molecule type" value="Genomic_DNA"/>
</dbReference>
<keyword evidence="2" id="KW-1185">Reference proteome</keyword>
<dbReference type="AlphaFoldDB" id="A0A7Y9GLU2"/>
<organism evidence="1 2">
    <name type="scientific">Microbacterium immunditiarum</name>
    <dbReference type="NCBI Taxonomy" id="337480"/>
    <lineage>
        <taxon>Bacteria</taxon>
        <taxon>Bacillati</taxon>
        <taxon>Actinomycetota</taxon>
        <taxon>Actinomycetes</taxon>
        <taxon>Micrococcales</taxon>
        <taxon>Microbacteriaceae</taxon>
        <taxon>Microbacterium</taxon>
    </lineage>
</organism>
<reference evidence="1 2" key="1">
    <citation type="submission" date="2020-07" db="EMBL/GenBank/DDBJ databases">
        <title>Sequencing the genomes of 1000 actinobacteria strains.</title>
        <authorList>
            <person name="Klenk H.-P."/>
        </authorList>
    </citation>
    <scope>NUCLEOTIDE SEQUENCE [LARGE SCALE GENOMIC DNA]</scope>
    <source>
        <strain evidence="1 2">DSM 24662</strain>
    </source>
</reference>
<name>A0A7Y9GLU2_9MICO</name>
<gene>
    <name evidence="1" type="ORF">BJ991_000837</name>
</gene>
<protein>
    <submittedName>
        <fullName evidence="1">Uncharacterized protein</fullName>
    </submittedName>
</protein>
<proteinExistence type="predicted"/>
<comment type="caution">
    <text evidence="1">The sequence shown here is derived from an EMBL/GenBank/DDBJ whole genome shotgun (WGS) entry which is preliminary data.</text>
</comment>
<evidence type="ECO:0000313" key="2">
    <source>
        <dbReference type="Proteomes" id="UP000576969"/>
    </source>
</evidence>